<protein>
    <submittedName>
        <fullName evidence="1">Pyocin immunity protein</fullName>
    </submittedName>
</protein>
<dbReference type="InterPro" id="IPR045657">
    <property type="entry name" value="DUF6392"/>
</dbReference>
<dbReference type="RefSeq" id="WP_080960225.1">
    <property type="nucleotide sequence ID" value="NZ_JBJYFX010000001.1"/>
</dbReference>
<dbReference type="Proteomes" id="UP000216897">
    <property type="component" value="Unassembled WGS sequence"/>
</dbReference>
<accession>A0ABX4GPN5</accession>
<evidence type="ECO:0000313" key="2">
    <source>
        <dbReference type="Proteomes" id="UP000216897"/>
    </source>
</evidence>
<evidence type="ECO:0000313" key="1">
    <source>
        <dbReference type="EMBL" id="OZY55880.1"/>
    </source>
</evidence>
<gene>
    <name evidence="1" type="ORF">CJF38_08175</name>
</gene>
<sequence>MIDDLVKSLGRTYPEMVASGLYLPGGPPIGMFDDSDTLSMMTTPGVELGFWANNKRFEKFFISLLESFEGESLYKGTLPYELKSYMNQGWIISKFGIPLESRAPFKVPVLGMTGGHDIYRLPGMLKNTKVVFKYNLEMEVEMVVFRLNKVSHA</sequence>
<dbReference type="Pfam" id="PF19929">
    <property type="entry name" value="DUF6392"/>
    <property type="match status" value="1"/>
</dbReference>
<dbReference type="EMBL" id="NQKG01000005">
    <property type="protein sequence ID" value="OZY55880.1"/>
    <property type="molecule type" value="Genomic_DNA"/>
</dbReference>
<proteinExistence type="predicted"/>
<comment type="caution">
    <text evidence="1">The sequence shown here is derived from an EMBL/GenBank/DDBJ whole genome shotgun (WGS) entry which is preliminary data.</text>
</comment>
<reference evidence="1 2" key="1">
    <citation type="submission" date="2017-08" db="EMBL/GenBank/DDBJ databases">
        <title>Genomic and metabolic characterisation of spoilage-associated Pseudomonas species.</title>
        <authorList>
            <person name="Stanborough T."/>
            <person name="Fegan N."/>
            <person name="Powell S.M."/>
            <person name="Singh T."/>
            <person name="Tamplin M.L."/>
            <person name="Chandry P.S."/>
        </authorList>
    </citation>
    <scope>NUCLEOTIDE SEQUENCE [LARGE SCALE GENOMIC DNA]</scope>
    <source>
        <strain evidence="1 2">L1814</strain>
    </source>
</reference>
<organism evidence="1 2">
    <name type="scientific">Pseudomonas lundensis</name>
    <dbReference type="NCBI Taxonomy" id="86185"/>
    <lineage>
        <taxon>Bacteria</taxon>
        <taxon>Pseudomonadati</taxon>
        <taxon>Pseudomonadota</taxon>
        <taxon>Gammaproteobacteria</taxon>
        <taxon>Pseudomonadales</taxon>
        <taxon>Pseudomonadaceae</taxon>
        <taxon>Pseudomonas</taxon>
    </lineage>
</organism>
<name>A0ABX4GPN5_9PSED</name>
<keyword evidence="2" id="KW-1185">Reference proteome</keyword>